<gene>
    <name evidence="1" type="ORF">PPERSA_08410</name>
</gene>
<name>A0A0V0R696_PSEPJ</name>
<evidence type="ECO:0000313" key="2">
    <source>
        <dbReference type="Proteomes" id="UP000054937"/>
    </source>
</evidence>
<proteinExistence type="predicted"/>
<accession>A0A0V0R696</accession>
<sequence length="104" mass="12277">MKCMRIDLNFQDNFDQSLFILKKLPMVQNLLLKIIDIPNEKKQQTAIIQGLQQTLQRQIHLEEIYVIFKGNSILGCNYLCIEEDYAFQFCDDDTCDCIPCLRNR</sequence>
<dbReference type="AlphaFoldDB" id="A0A0V0R696"/>
<protein>
    <submittedName>
        <fullName evidence="1">Uncharacterized protein</fullName>
    </submittedName>
</protein>
<reference evidence="1 2" key="1">
    <citation type="journal article" date="2015" name="Sci. Rep.">
        <title>Genome of the facultative scuticociliatosis pathogen Pseudocohnilembus persalinus provides insight into its virulence through horizontal gene transfer.</title>
        <authorList>
            <person name="Xiong J."/>
            <person name="Wang G."/>
            <person name="Cheng J."/>
            <person name="Tian M."/>
            <person name="Pan X."/>
            <person name="Warren A."/>
            <person name="Jiang C."/>
            <person name="Yuan D."/>
            <person name="Miao W."/>
        </authorList>
    </citation>
    <scope>NUCLEOTIDE SEQUENCE [LARGE SCALE GENOMIC DNA]</scope>
    <source>
        <strain evidence="1">36N120E</strain>
    </source>
</reference>
<dbReference type="EMBL" id="LDAU01000040">
    <property type="protein sequence ID" value="KRX10007.1"/>
    <property type="molecule type" value="Genomic_DNA"/>
</dbReference>
<keyword evidence="2" id="KW-1185">Reference proteome</keyword>
<evidence type="ECO:0000313" key="1">
    <source>
        <dbReference type="EMBL" id="KRX10007.1"/>
    </source>
</evidence>
<comment type="caution">
    <text evidence="1">The sequence shown here is derived from an EMBL/GenBank/DDBJ whole genome shotgun (WGS) entry which is preliminary data.</text>
</comment>
<organism evidence="1 2">
    <name type="scientific">Pseudocohnilembus persalinus</name>
    <name type="common">Ciliate</name>
    <dbReference type="NCBI Taxonomy" id="266149"/>
    <lineage>
        <taxon>Eukaryota</taxon>
        <taxon>Sar</taxon>
        <taxon>Alveolata</taxon>
        <taxon>Ciliophora</taxon>
        <taxon>Intramacronucleata</taxon>
        <taxon>Oligohymenophorea</taxon>
        <taxon>Scuticociliatia</taxon>
        <taxon>Philasterida</taxon>
        <taxon>Pseudocohnilembidae</taxon>
        <taxon>Pseudocohnilembus</taxon>
    </lineage>
</organism>
<dbReference type="Proteomes" id="UP000054937">
    <property type="component" value="Unassembled WGS sequence"/>
</dbReference>
<dbReference type="InParanoid" id="A0A0V0R696"/>